<dbReference type="KEGG" id="psoj:PHYSODRAFT_245891"/>
<dbReference type="GeneID" id="20637535"/>
<evidence type="ECO:0000313" key="1">
    <source>
        <dbReference type="EMBL" id="EGZ20492.1"/>
    </source>
</evidence>
<dbReference type="Proteomes" id="UP000002640">
    <property type="component" value="Unassembled WGS sequence"/>
</dbReference>
<proteinExistence type="predicted"/>
<dbReference type="EMBL" id="JH159153">
    <property type="protein sequence ID" value="EGZ20492.1"/>
    <property type="molecule type" value="Genomic_DNA"/>
</dbReference>
<gene>
    <name evidence="1" type="ORF">PHYSODRAFT_245891</name>
</gene>
<dbReference type="InParanoid" id="G4Z925"/>
<reference evidence="1 2" key="1">
    <citation type="journal article" date="2006" name="Science">
        <title>Phytophthora genome sequences uncover evolutionary origins and mechanisms of pathogenesis.</title>
        <authorList>
            <person name="Tyler B.M."/>
            <person name="Tripathy S."/>
            <person name="Zhang X."/>
            <person name="Dehal P."/>
            <person name="Jiang R.H."/>
            <person name="Aerts A."/>
            <person name="Arredondo F.D."/>
            <person name="Baxter L."/>
            <person name="Bensasson D."/>
            <person name="Beynon J.L."/>
            <person name="Chapman J."/>
            <person name="Damasceno C.M."/>
            <person name="Dorrance A.E."/>
            <person name="Dou D."/>
            <person name="Dickerman A.W."/>
            <person name="Dubchak I.L."/>
            <person name="Garbelotto M."/>
            <person name="Gijzen M."/>
            <person name="Gordon S.G."/>
            <person name="Govers F."/>
            <person name="Grunwald N.J."/>
            <person name="Huang W."/>
            <person name="Ivors K.L."/>
            <person name="Jones R.W."/>
            <person name="Kamoun S."/>
            <person name="Krampis K."/>
            <person name="Lamour K.H."/>
            <person name="Lee M.K."/>
            <person name="McDonald W.H."/>
            <person name="Medina M."/>
            <person name="Meijer H.J."/>
            <person name="Nordberg E.K."/>
            <person name="Maclean D.J."/>
            <person name="Ospina-Giraldo M.D."/>
            <person name="Morris P.F."/>
            <person name="Phuntumart V."/>
            <person name="Putnam N.H."/>
            <person name="Rash S."/>
            <person name="Rose J.K."/>
            <person name="Sakihama Y."/>
            <person name="Salamov A.A."/>
            <person name="Savidor A."/>
            <person name="Scheuring C.F."/>
            <person name="Smith B.M."/>
            <person name="Sobral B.W."/>
            <person name="Terry A."/>
            <person name="Torto-Alalibo T.A."/>
            <person name="Win J."/>
            <person name="Xu Z."/>
            <person name="Zhang H."/>
            <person name="Grigoriev I.V."/>
            <person name="Rokhsar D.S."/>
            <person name="Boore J.L."/>
        </authorList>
    </citation>
    <scope>NUCLEOTIDE SEQUENCE [LARGE SCALE GENOMIC DNA]</scope>
    <source>
        <strain evidence="1 2">P6497</strain>
    </source>
</reference>
<dbReference type="RefSeq" id="XP_009523209.1">
    <property type="nucleotide sequence ID" value="XM_009524914.1"/>
</dbReference>
<keyword evidence="2" id="KW-1185">Reference proteome</keyword>
<dbReference type="AlphaFoldDB" id="G4Z925"/>
<organism evidence="1 2">
    <name type="scientific">Phytophthora sojae (strain P6497)</name>
    <name type="common">Soybean stem and root rot agent</name>
    <name type="synonym">Phytophthora megasperma f. sp. glycines</name>
    <dbReference type="NCBI Taxonomy" id="1094619"/>
    <lineage>
        <taxon>Eukaryota</taxon>
        <taxon>Sar</taxon>
        <taxon>Stramenopiles</taxon>
        <taxon>Oomycota</taxon>
        <taxon>Peronosporomycetes</taxon>
        <taxon>Peronosporales</taxon>
        <taxon>Peronosporaceae</taxon>
        <taxon>Phytophthora</taxon>
    </lineage>
</organism>
<evidence type="ECO:0000313" key="2">
    <source>
        <dbReference type="Proteomes" id="UP000002640"/>
    </source>
</evidence>
<accession>G4Z925</accession>
<sequence>MQPKLREALSDADALKEENDAVNCMRRFLHPTVETQIANQNAHDSWATLYALYGSGGSIKINDMYRALSRMRFGEKKDESMDQFATHWNMTMQHFEQATGSEFPASVRSAMFEDALPTSWQSLVAGWQGTRPITPYSELLGKVLAEG</sequence>
<protein>
    <submittedName>
        <fullName evidence="1">Uncharacterized protein</fullName>
    </submittedName>
</protein>
<name>G4Z925_PHYSP</name>